<feature type="region of interest" description="Disordered" evidence="1">
    <location>
        <begin position="1"/>
        <end position="79"/>
    </location>
</feature>
<evidence type="ECO:0000313" key="3">
    <source>
        <dbReference type="Proteomes" id="UP000037035"/>
    </source>
</evidence>
<feature type="region of interest" description="Disordered" evidence="1">
    <location>
        <begin position="96"/>
        <end position="320"/>
    </location>
</feature>
<gene>
    <name evidence="2" type="ORF">VP01_1483g1</name>
</gene>
<feature type="compositionally biased region" description="Low complexity" evidence="1">
    <location>
        <begin position="477"/>
        <end position="496"/>
    </location>
</feature>
<dbReference type="VEuPathDB" id="FungiDB:VP01_1483g1"/>
<feature type="compositionally biased region" description="Pro residues" evidence="1">
    <location>
        <begin position="466"/>
        <end position="476"/>
    </location>
</feature>
<proteinExistence type="predicted"/>
<feature type="compositionally biased region" description="Pro residues" evidence="1">
    <location>
        <begin position="165"/>
        <end position="182"/>
    </location>
</feature>
<feature type="region of interest" description="Disordered" evidence="1">
    <location>
        <begin position="518"/>
        <end position="625"/>
    </location>
</feature>
<feature type="compositionally biased region" description="Low complexity" evidence="1">
    <location>
        <begin position="518"/>
        <end position="528"/>
    </location>
</feature>
<accession>A0A0L6VJG0</accession>
<name>A0A0L6VJG0_9BASI</name>
<evidence type="ECO:0000256" key="1">
    <source>
        <dbReference type="SAM" id="MobiDB-lite"/>
    </source>
</evidence>
<keyword evidence="3" id="KW-1185">Reference proteome</keyword>
<dbReference type="Proteomes" id="UP000037035">
    <property type="component" value="Unassembled WGS sequence"/>
</dbReference>
<dbReference type="STRING" id="27349.A0A0L6VJG0"/>
<protein>
    <submittedName>
        <fullName evidence="2">Uncharacterized protein</fullName>
    </submittedName>
</protein>
<comment type="caution">
    <text evidence="2">The sequence shown here is derived from an EMBL/GenBank/DDBJ whole genome shotgun (WGS) entry which is preliminary data.</text>
</comment>
<dbReference type="EMBL" id="LAVV01005375">
    <property type="protein sequence ID" value="KNZ60906.1"/>
    <property type="molecule type" value="Genomic_DNA"/>
</dbReference>
<dbReference type="AlphaFoldDB" id="A0A0L6VJG0"/>
<feature type="region of interest" description="Disordered" evidence="1">
    <location>
        <begin position="369"/>
        <end position="407"/>
    </location>
</feature>
<feature type="compositionally biased region" description="Low complexity" evidence="1">
    <location>
        <begin position="560"/>
        <end position="569"/>
    </location>
</feature>
<feature type="compositionally biased region" description="Low complexity" evidence="1">
    <location>
        <begin position="233"/>
        <end position="278"/>
    </location>
</feature>
<feature type="compositionally biased region" description="Pro residues" evidence="1">
    <location>
        <begin position="380"/>
        <end position="389"/>
    </location>
</feature>
<evidence type="ECO:0000313" key="2">
    <source>
        <dbReference type="EMBL" id="KNZ60906.1"/>
    </source>
</evidence>
<feature type="region of interest" description="Disordered" evidence="1">
    <location>
        <begin position="458"/>
        <end position="496"/>
    </location>
</feature>
<feature type="compositionally biased region" description="Low complexity" evidence="1">
    <location>
        <begin position="578"/>
        <end position="587"/>
    </location>
</feature>
<feature type="compositionally biased region" description="Polar residues" evidence="1">
    <location>
        <begin position="43"/>
        <end position="57"/>
    </location>
</feature>
<feature type="compositionally biased region" description="Pro residues" evidence="1">
    <location>
        <begin position="545"/>
        <end position="559"/>
    </location>
</feature>
<sequence>MVTYKVPSSPYSSSGSSSSSSSSPSSPSSFSPPQRRLLRRSPVASTSQNATAGSSGASPRHPPRVRAHRTSSTWVPSRLAHTILFDSERGIMDAYAAQPRRLKLNTPKSTKRGKPLMGALGRNPDQSNRPLDTVSLPSSEDFSSPHTSPPSTRASSPELAGPSSSPEPPLYLPAPPESPESPGPSDTRSPRDPAASPPPSGQSPPRASGSSTFAVRPAREVSSRRSASPEALPSQESRPASASSSRIPSWSFRASFARRSPSSASRVPASAPATPSRSGDSSLPTRGSGRGTPKRPTSSTDPGRGTRTAPTSPTRSIIEIPLVFSPSDPFPYIARRSPFVNVPPGSDGRAAASSQRSVSTGFLVGSSMLSRSTDAGSRPLRPPSGPPRPVYSFRRLNAPPPAPPIYDDVRETIITEPTGMFTERIVRRPRPAPTVSPTTGRRRADYASEAAYRWDIPMRPRLAAPPTAPLSAPPTPAASSTRAGRAASAAPALSTESSPWSFLIRPIMSVLRGAADAPAAARDPTPSDFPSPHRIASPPTTTPAGAPPPERPATPPPASTPADSSSPSRAPTPPAAIPPADASSSPRTPSPPAASPYADAHASPSAPAPSTASQPSPWGFLMRPIPPPRTVTASAFTSVSGSSSGLAGTIPFIHPSPQFSPAVVCTIADGIDSAVGGLVSC</sequence>
<feature type="compositionally biased region" description="Low complexity" evidence="1">
    <location>
        <begin position="595"/>
        <end position="617"/>
    </location>
</feature>
<dbReference type="OrthoDB" id="2513353at2759"/>
<reference evidence="2 3" key="1">
    <citation type="submission" date="2015-08" db="EMBL/GenBank/DDBJ databases">
        <title>Next Generation Sequencing and Analysis of the Genome of Puccinia sorghi L Schw, the Causal Agent of Maize Common Rust.</title>
        <authorList>
            <person name="Rochi L."/>
            <person name="Burguener G."/>
            <person name="Darino M."/>
            <person name="Turjanski A."/>
            <person name="Kreff E."/>
            <person name="Dieguez M.J."/>
            <person name="Sacco F."/>
        </authorList>
    </citation>
    <scope>NUCLEOTIDE SEQUENCE [LARGE SCALE GENOMIC DNA]</scope>
    <source>
        <strain evidence="2 3">RO10H11247</strain>
    </source>
</reference>
<feature type="compositionally biased region" description="Polar residues" evidence="1">
    <location>
        <begin position="124"/>
        <end position="155"/>
    </location>
</feature>
<organism evidence="2 3">
    <name type="scientific">Puccinia sorghi</name>
    <dbReference type="NCBI Taxonomy" id="27349"/>
    <lineage>
        <taxon>Eukaryota</taxon>
        <taxon>Fungi</taxon>
        <taxon>Dikarya</taxon>
        <taxon>Basidiomycota</taxon>
        <taxon>Pucciniomycotina</taxon>
        <taxon>Pucciniomycetes</taxon>
        <taxon>Pucciniales</taxon>
        <taxon>Pucciniaceae</taxon>
        <taxon>Puccinia</taxon>
    </lineage>
</organism>
<feature type="region of interest" description="Disordered" evidence="1">
    <location>
        <begin position="339"/>
        <end position="358"/>
    </location>
</feature>
<feature type="compositionally biased region" description="Low complexity" evidence="1">
    <location>
        <begin position="7"/>
        <end position="33"/>
    </location>
</feature>